<evidence type="ECO:0000313" key="1">
    <source>
        <dbReference type="EMBL" id="KAJ8784395.1"/>
    </source>
</evidence>
<proteinExistence type="predicted"/>
<reference evidence="1 2" key="1">
    <citation type="submission" date="2022-11" db="EMBL/GenBank/DDBJ databases">
        <title>Whole genome sequence of Eschrichtius robustus ER-17-0199.</title>
        <authorList>
            <person name="Bruniche-Olsen A."/>
            <person name="Black A.N."/>
            <person name="Fields C.J."/>
            <person name="Walden K."/>
            <person name="Dewoody J.A."/>
        </authorList>
    </citation>
    <scope>NUCLEOTIDE SEQUENCE [LARGE SCALE GENOMIC DNA]</scope>
    <source>
        <strain evidence="1">ER-17-0199</strain>
        <tissue evidence="1">Blubber</tissue>
    </source>
</reference>
<sequence length="155" mass="17640">MGSRHMGFSSCGMLLPEKRHLVKTKLFPQAVSYLEKTFQVRRPAGTILLSRYVTLHTGHFLQLFSTLPSPFCHNAESAVGVSGPVEQWVCQTKRESGMQTLFFMLVLWPLRGAAMKTSSLMQPIVSRKQKWTGKLSPETYFLRSKIRTLKPYSKC</sequence>
<comment type="caution">
    <text evidence="1">The sequence shown here is derived from an EMBL/GenBank/DDBJ whole genome shotgun (WGS) entry which is preliminary data.</text>
</comment>
<organism evidence="1 2">
    <name type="scientific">Eschrichtius robustus</name>
    <name type="common">California gray whale</name>
    <name type="synonym">Eschrichtius gibbosus</name>
    <dbReference type="NCBI Taxonomy" id="9764"/>
    <lineage>
        <taxon>Eukaryota</taxon>
        <taxon>Metazoa</taxon>
        <taxon>Chordata</taxon>
        <taxon>Craniata</taxon>
        <taxon>Vertebrata</taxon>
        <taxon>Euteleostomi</taxon>
        <taxon>Mammalia</taxon>
        <taxon>Eutheria</taxon>
        <taxon>Laurasiatheria</taxon>
        <taxon>Artiodactyla</taxon>
        <taxon>Whippomorpha</taxon>
        <taxon>Cetacea</taxon>
        <taxon>Mysticeti</taxon>
        <taxon>Eschrichtiidae</taxon>
        <taxon>Eschrichtius</taxon>
    </lineage>
</organism>
<accession>A0AB34H135</accession>
<evidence type="ECO:0000313" key="2">
    <source>
        <dbReference type="Proteomes" id="UP001159641"/>
    </source>
</evidence>
<protein>
    <submittedName>
        <fullName evidence="1">Uncharacterized protein</fullName>
    </submittedName>
</protein>
<keyword evidence="2" id="KW-1185">Reference proteome</keyword>
<dbReference type="Proteomes" id="UP001159641">
    <property type="component" value="Unassembled WGS sequence"/>
</dbReference>
<gene>
    <name evidence="1" type="ORF">J1605_008239</name>
</gene>
<name>A0AB34H135_ESCRO</name>
<dbReference type="EMBL" id="JAIQCJ010002048">
    <property type="protein sequence ID" value="KAJ8784395.1"/>
    <property type="molecule type" value="Genomic_DNA"/>
</dbReference>
<dbReference type="AlphaFoldDB" id="A0AB34H135"/>